<sequence length="29" mass="3306">MLVLVLLEGLLTKESRKDCLLLAMVIIYD</sequence>
<dbReference type="AlphaFoldDB" id="A0A1X7T7C5"/>
<protein>
    <submittedName>
        <fullName evidence="1">Uncharacterized protein</fullName>
    </submittedName>
</protein>
<dbReference type="InParanoid" id="A0A1X7T7C5"/>
<proteinExistence type="predicted"/>
<evidence type="ECO:0000313" key="1">
    <source>
        <dbReference type="EnsemblMetazoa" id="Aqu2.1.10136_001"/>
    </source>
</evidence>
<organism evidence="1">
    <name type="scientific">Amphimedon queenslandica</name>
    <name type="common">Sponge</name>
    <dbReference type="NCBI Taxonomy" id="400682"/>
    <lineage>
        <taxon>Eukaryota</taxon>
        <taxon>Metazoa</taxon>
        <taxon>Porifera</taxon>
        <taxon>Demospongiae</taxon>
        <taxon>Heteroscleromorpha</taxon>
        <taxon>Haplosclerida</taxon>
        <taxon>Niphatidae</taxon>
        <taxon>Amphimedon</taxon>
    </lineage>
</organism>
<name>A0A1X7T7C5_AMPQE</name>
<reference evidence="1" key="1">
    <citation type="submission" date="2017-05" db="UniProtKB">
        <authorList>
            <consortium name="EnsemblMetazoa"/>
        </authorList>
    </citation>
    <scope>IDENTIFICATION</scope>
</reference>
<dbReference type="EnsemblMetazoa" id="Aqu2.1.10136_001">
    <property type="protein sequence ID" value="Aqu2.1.10136_001"/>
    <property type="gene ID" value="Aqu2.1.10136"/>
</dbReference>
<accession>A0A1X7T7C5</accession>